<reference evidence="1" key="2">
    <citation type="submission" date="2020-09" db="EMBL/GenBank/DDBJ databases">
        <authorList>
            <person name="Sun Q."/>
            <person name="Zhou Y."/>
        </authorList>
    </citation>
    <scope>NUCLEOTIDE SEQUENCE</scope>
    <source>
        <strain evidence="1">CGMCC 1.15367</strain>
    </source>
</reference>
<protein>
    <recommendedName>
        <fullName evidence="3">Sensory transduction regulator</fullName>
    </recommendedName>
</protein>
<dbReference type="InterPro" id="IPR019660">
    <property type="entry name" value="Put_sensory_transdc_reg_YbjN"/>
</dbReference>
<name>A0A916ZZ06_9HYPH</name>
<dbReference type="AlphaFoldDB" id="A0A916ZZ06"/>
<evidence type="ECO:0000313" key="1">
    <source>
        <dbReference type="EMBL" id="GGE19109.1"/>
    </source>
</evidence>
<reference evidence="1" key="1">
    <citation type="journal article" date="2014" name="Int. J. Syst. Evol. Microbiol.">
        <title>Complete genome sequence of Corynebacterium casei LMG S-19264T (=DSM 44701T), isolated from a smear-ripened cheese.</title>
        <authorList>
            <consortium name="US DOE Joint Genome Institute (JGI-PGF)"/>
            <person name="Walter F."/>
            <person name="Albersmeier A."/>
            <person name="Kalinowski J."/>
            <person name="Ruckert C."/>
        </authorList>
    </citation>
    <scope>NUCLEOTIDE SEQUENCE</scope>
    <source>
        <strain evidence="1">CGMCC 1.15367</strain>
    </source>
</reference>
<dbReference type="Pfam" id="PF10722">
    <property type="entry name" value="YbjN"/>
    <property type="match status" value="1"/>
</dbReference>
<accession>A0A916ZZ06</accession>
<keyword evidence="2" id="KW-1185">Reference proteome</keyword>
<evidence type="ECO:0000313" key="2">
    <source>
        <dbReference type="Proteomes" id="UP000644699"/>
    </source>
</evidence>
<gene>
    <name evidence="1" type="ORF">GCM10011390_42870</name>
</gene>
<organism evidence="1 2">
    <name type="scientific">Aureimonas endophytica</name>
    <dbReference type="NCBI Taxonomy" id="2027858"/>
    <lineage>
        <taxon>Bacteria</taxon>
        <taxon>Pseudomonadati</taxon>
        <taxon>Pseudomonadota</taxon>
        <taxon>Alphaproteobacteria</taxon>
        <taxon>Hyphomicrobiales</taxon>
        <taxon>Aurantimonadaceae</taxon>
        <taxon>Aureimonas</taxon>
    </lineage>
</organism>
<comment type="caution">
    <text evidence="1">The sequence shown here is derived from an EMBL/GenBank/DDBJ whole genome shotgun (WGS) entry which is preliminary data.</text>
</comment>
<dbReference type="EMBL" id="BMIQ01000008">
    <property type="protein sequence ID" value="GGE19109.1"/>
    <property type="molecule type" value="Genomic_DNA"/>
</dbReference>
<proteinExistence type="predicted"/>
<sequence length="168" mass="18839">MRVIEDTELQPRRDNPVDMIELVASARAWEFERNCDDEIAMAVVGRWTDYSVSFAWMESNEALHLGCAFDLAVPEHREVEVLRLLARINEQLLIGHFDLWPSEGAVMFRHSLLLSGGAEATSQQAERLLGAALENCERFYQAFHFVVHAGKSASEALACSLFETVGNA</sequence>
<dbReference type="Proteomes" id="UP000644699">
    <property type="component" value="Unassembled WGS sequence"/>
</dbReference>
<evidence type="ECO:0008006" key="3">
    <source>
        <dbReference type="Google" id="ProtNLM"/>
    </source>
</evidence>
<dbReference type="CDD" id="cd17033">
    <property type="entry name" value="DR1245-like"/>
    <property type="match status" value="1"/>
</dbReference>